<feature type="compositionally biased region" description="Basic and acidic residues" evidence="1">
    <location>
        <begin position="364"/>
        <end position="390"/>
    </location>
</feature>
<feature type="compositionally biased region" description="Low complexity" evidence="1">
    <location>
        <begin position="285"/>
        <end position="297"/>
    </location>
</feature>
<sequence>MSSPNSVQKKYLRSSDQKPPKMKINAQPSSDVLSPKGKTFKSGGVVSASSGKGTLPSKADIVKYKRRLERPASVTDSFYDKFERLEREWSDTVTKIKSGKNSSKQKKKEPSKQKTPASLSDVERSKHGSQEGVSQNKSKPNPESFLEMAMKYDTDDQKATSSGHSKKNLNKKGGKVHRATSRSGRESANKNDGTRQLLLISSPPQKRCSSAKYRSVSRSERNRSTSRHRSHSSRHDRQVSSIDRKRRSLSQSSKSSRKSGRSSTTRRGRSRRRRNRSRSRRTSVRKTPSCSTPSSKNSSRRNSIKRNKRVSRSSSVTSRDSSVSKRSNNEGRGHSKGKENNTRRKLSRTKDRALSGNRAVKSTRRQEMKAENVKSYDHNSKQKRQQEKNKASQGIQGKRTGSGVQGLKIINDLINNSSAKTIKMTSKCLPFANTRKVF</sequence>
<accession>A0ABD3XUJ2</accession>
<proteinExistence type="predicted"/>
<keyword evidence="3" id="KW-1185">Reference proteome</keyword>
<evidence type="ECO:0000256" key="1">
    <source>
        <dbReference type="SAM" id="MobiDB-lite"/>
    </source>
</evidence>
<evidence type="ECO:0000313" key="3">
    <source>
        <dbReference type="Proteomes" id="UP001634394"/>
    </source>
</evidence>
<organism evidence="2 3">
    <name type="scientific">Sinanodonta woodiana</name>
    <name type="common">Chinese pond mussel</name>
    <name type="synonym">Anodonta woodiana</name>
    <dbReference type="NCBI Taxonomy" id="1069815"/>
    <lineage>
        <taxon>Eukaryota</taxon>
        <taxon>Metazoa</taxon>
        <taxon>Spiralia</taxon>
        <taxon>Lophotrochozoa</taxon>
        <taxon>Mollusca</taxon>
        <taxon>Bivalvia</taxon>
        <taxon>Autobranchia</taxon>
        <taxon>Heteroconchia</taxon>
        <taxon>Palaeoheterodonta</taxon>
        <taxon>Unionida</taxon>
        <taxon>Unionoidea</taxon>
        <taxon>Unionidae</taxon>
        <taxon>Unioninae</taxon>
        <taxon>Sinanodonta</taxon>
    </lineage>
</organism>
<feature type="compositionally biased region" description="Low complexity" evidence="1">
    <location>
        <begin position="312"/>
        <end position="326"/>
    </location>
</feature>
<dbReference type="EMBL" id="JBJQND010000001">
    <property type="protein sequence ID" value="KAL3889662.1"/>
    <property type="molecule type" value="Genomic_DNA"/>
</dbReference>
<feature type="compositionally biased region" description="Low complexity" evidence="1">
    <location>
        <begin position="41"/>
        <end position="53"/>
    </location>
</feature>
<reference evidence="2 3" key="1">
    <citation type="submission" date="2024-11" db="EMBL/GenBank/DDBJ databases">
        <title>Chromosome-level genome assembly of the freshwater bivalve Anodonta woodiana.</title>
        <authorList>
            <person name="Chen X."/>
        </authorList>
    </citation>
    <scope>NUCLEOTIDE SEQUENCE [LARGE SCALE GENOMIC DNA]</scope>
    <source>
        <strain evidence="2">MN2024</strain>
        <tissue evidence="2">Gills</tissue>
    </source>
</reference>
<feature type="compositionally biased region" description="Basic residues" evidence="1">
    <location>
        <begin position="298"/>
        <end position="311"/>
    </location>
</feature>
<feature type="region of interest" description="Disordered" evidence="1">
    <location>
        <begin position="89"/>
        <end position="402"/>
    </location>
</feature>
<name>A0ABD3XUJ2_SINWO</name>
<dbReference type="AlphaFoldDB" id="A0ABD3XUJ2"/>
<feature type="compositionally biased region" description="Basic residues" evidence="1">
    <location>
        <begin position="164"/>
        <end position="180"/>
    </location>
</feature>
<gene>
    <name evidence="2" type="ORF">ACJMK2_001996</name>
</gene>
<comment type="caution">
    <text evidence="2">The sequence shown here is derived from an EMBL/GenBank/DDBJ whole genome shotgun (WGS) entry which is preliminary data.</text>
</comment>
<feature type="region of interest" description="Disordered" evidence="1">
    <location>
        <begin position="1"/>
        <end position="58"/>
    </location>
</feature>
<evidence type="ECO:0000313" key="2">
    <source>
        <dbReference type="EMBL" id="KAL3889662.1"/>
    </source>
</evidence>
<feature type="compositionally biased region" description="Basic and acidic residues" evidence="1">
    <location>
        <begin position="183"/>
        <end position="193"/>
    </location>
</feature>
<dbReference type="Proteomes" id="UP001634394">
    <property type="component" value="Unassembled WGS sequence"/>
</dbReference>
<feature type="compositionally biased region" description="Basic residues" evidence="1">
    <location>
        <begin position="255"/>
        <end position="284"/>
    </location>
</feature>
<feature type="compositionally biased region" description="Basic and acidic residues" evidence="1">
    <location>
        <begin position="327"/>
        <end position="353"/>
    </location>
</feature>
<feature type="compositionally biased region" description="Polar residues" evidence="1">
    <location>
        <begin position="131"/>
        <end position="141"/>
    </location>
</feature>
<protein>
    <submittedName>
        <fullName evidence="2">Uncharacterized protein</fullName>
    </submittedName>
</protein>